<dbReference type="Proteomes" id="UP001415857">
    <property type="component" value="Unassembled WGS sequence"/>
</dbReference>
<reference evidence="4 5" key="1">
    <citation type="journal article" date="2024" name="Plant J.">
        <title>Genome sequences and population genomics reveal climatic adaptation and genomic divergence between two closely related sweetgum species.</title>
        <authorList>
            <person name="Xu W.Q."/>
            <person name="Ren C.Q."/>
            <person name="Zhang X.Y."/>
            <person name="Comes H.P."/>
            <person name="Liu X.H."/>
            <person name="Li Y.G."/>
            <person name="Kettle C.J."/>
            <person name="Jalonen R."/>
            <person name="Gaisberger H."/>
            <person name="Ma Y.Z."/>
            <person name="Qiu Y.X."/>
        </authorList>
    </citation>
    <scope>NUCLEOTIDE SEQUENCE [LARGE SCALE GENOMIC DNA]</scope>
    <source>
        <strain evidence="4">Hangzhou</strain>
    </source>
</reference>
<evidence type="ECO:0000313" key="3">
    <source>
        <dbReference type="EMBL" id="KAK9267067.1"/>
    </source>
</evidence>
<dbReference type="AlphaFoldDB" id="A0AAP0R779"/>
<keyword evidence="5" id="KW-1185">Reference proteome</keyword>
<gene>
    <name evidence="3" type="ORF">L1049_012620</name>
    <name evidence="4" type="ORF">L1049_026134</name>
</gene>
<protein>
    <submittedName>
        <fullName evidence="4">Uncharacterized protein</fullName>
    </submittedName>
</protein>
<evidence type="ECO:0000313" key="4">
    <source>
        <dbReference type="EMBL" id="KAK9270553.1"/>
    </source>
</evidence>
<dbReference type="InterPro" id="IPR050898">
    <property type="entry name" value="Plant_acyltransferase"/>
</dbReference>
<evidence type="ECO:0000256" key="2">
    <source>
        <dbReference type="ARBA" id="ARBA00022679"/>
    </source>
</evidence>
<accession>A0AAP0R779</accession>
<dbReference type="Gene3D" id="3.30.559.10">
    <property type="entry name" value="Chloramphenicol acetyltransferase-like domain"/>
    <property type="match status" value="1"/>
</dbReference>
<dbReference type="Pfam" id="PF02458">
    <property type="entry name" value="Transferase"/>
    <property type="match status" value="1"/>
</dbReference>
<evidence type="ECO:0000313" key="5">
    <source>
        <dbReference type="Proteomes" id="UP001415857"/>
    </source>
</evidence>
<comment type="similarity">
    <text evidence="1">Belongs to the plant acyltransferase family.</text>
</comment>
<dbReference type="EMBL" id="JBBPBK010000014">
    <property type="protein sequence ID" value="KAK9270553.1"/>
    <property type="molecule type" value="Genomic_DNA"/>
</dbReference>
<reference evidence="4" key="2">
    <citation type="submission" date="2024-04" db="EMBL/GenBank/DDBJ databases">
        <authorList>
            <person name="Xu W."/>
            <person name="Ren C."/>
        </authorList>
    </citation>
    <scope>NUCLEOTIDE SEQUENCE</scope>
    <source>
        <strain evidence="4">Hangzhou</strain>
        <tissue evidence="4">Leaves</tissue>
    </source>
</reference>
<dbReference type="PANTHER" id="PTHR31147:SF66">
    <property type="entry name" value="OS05G0315700 PROTEIN"/>
    <property type="match status" value="1"/>
</dbReference>
<dbReference type="EMBL" id="JBBPBK010000019">
    <property type="protein sequence ID" value="KAK9267067.1"/>
    <property type="molecule type" value="Genomic_DNA"/>
</dbReference>
<dbReference type="InterPro" id="IPR023213">
    <property type="entry name" value="CAT-like_dom_sf"/>
</dbReference>
<comment type="caution">
    <text evidence="4">The sequence shown here is derived from an EMBL/GenBank/DDBJ whole genome shotgun (WGS) entry which is preliminary data.</text>
</comment>
<evidence type="ECO:0000256" key="1">
    <source>
        <dbReference type="ARBA" id="ARBA00009861"/>
    </source>
</evidence>
<sequence>MGQNNTIQQSFFFGPKEVKTMQEQLPPQLRTCSTTFELITACVRKYRTIALELHPDEIIRLSGVVREAQAQMSEEYMRSVMDFMVLKGRPLYNTGWNYIVTDINSRIGYEKVDFGWGKLLLVAPTADSHLVSFFSRFTNTKGEDGIVVAMCLPLPVMGRFQEELEKMTREFVKNSNGKTLRDW</sequence>
<keyword evidence="2" id="KW-0808">Transferase</keyword>
<dbReference type="PANTHER" id="PTHR31147">
    <property type="entry name" value="ACYL TRANSFERASE 4"/>
    <property type="match status" value="1"/>
</dbReference>
<proteinExistence type="inferred from homology"/>
<name>A0AAP0R779_LIQFO</name>
<organism evidence="4 5">
    <name type="scientific">Liquidambar formosana</name>
    <name type="common">Formosan gum</name>
    <dbReference type="NCBI Taxonomy" id="63359"/>
    <lineage>
        <taxon>Eukaryota</taxon>
        <taxon>Viridiplantae</taxon>
        <taxon>Streptophyta</taxon>
        <taxon>Embryophyta</taxon>
        <taxon>Tracheophyta</taxon>
        <taxon>Spermatophyta</taxon>
        <taxon>Magnoliopsida</taxon>
        <taxon>eudicotyledons</taxon>
        <taxon>Gunneridae</taxon>
        <taxon>Pentapetalae</taxon>
        <taxon>Saxifragales</taxon>
        <taxon>Altingiaceae</taxon>
        <taxon>Liquidambar</taxon>
    </lineage>
</organism>
<dbReference type="GO" id="GO:0016740">
    <property type="term" value="F:transferase activity"/>
    <property type="evidence" value="ECO:0007669"/>
    <property type="project" value="UniProtKB-KW"/>
</dbReference>